<evidence type="ECO:0000313" key="18">
    <source>
        <dbReference type="EMBL" id="MFD1845984.1"/>
    </source>
</evidence>
<dbReference type="SUPFAM" id="SSF55874">
    <property type="entry name" value="ATPase domain of HSP90 chaperone/DNA topoisomerase II/histidine kinase"/>
    <property type="match status" value="1"/>
</dbReference>
<dbReference type="EMBL" id="JBHUGA010000011">
    <property type="protein sequence ID" value="MFD1845984.1"/>
    <property type="molecule type" value="Genomic_DNA"/>
</dbReference>
<proteinExistence type="predicted"/>
<evidence type="ECO:0000256" key="11">
    <source>
        <dbReference type="ARBA" id="ARBA00023004"/>
    </source>
</evidence>
<dbReference type="InterPro" id="IPR036890">
    <property type="entry name" value="HATPase_C_sf"/>
</dbReference>
<dbReference type="PROSITE" id="PS50109">
    <property type="entry name" value="HIS_KIN"/>
    <property type="match status" value="1"/>
</dbReference>
<comment type="caution">
    <text evidence="18">The sequence shown here is derived from an EMBL/GenBank/DDBJ whole genome shotgun (WGS) entry which is preliminary data.</text>
</comment>
<keyword evidence="16" id="KW-0812">Transmembrane</keyword>
<evidence type="ECO:0000256" key="13">
    <source>
        <dbReference type="ARBA" id="ARBA00023014"/>
    </source>
</evidence>
<keyword evidence="6" id="KW-0004">4Fe-4S</keyword>
<keyword evidence="11" id="KW-0408">Iron</keyword>
<feature type="domain" description="Histidine kinase" evidence="17">
    <location>
        <begin position="326"/>
        <end position="422"/>
    </location>
</feature>
<evidence type="ECO:0000256" key="8">
    <source>
        <dbReference type="ARBA" id="ARBA00022679"/>
    </source>
</evidence>
<evidence type="ECO:0000256" key="12">
    <source>
        <dbReference type="ARBA" id="ARBA00023012"/>
    </source>
</evidence>
<dbReference type="SMART" id="SM00387">
    <property type="entry name" value="HATPase_c"/>
    <property type="match status" value="1"/>
</dbReference>
<evidence type="ECO:0000256" key="2">
    <source>
        <dbReference type="ARBA" id="ARBA00001966"/>
    </source>
</evidence>
<comment type="subcellular location">
    <subcellularLocation>
        <location evidence="3">Cytoplasm</location>
    </subcellularLocation>
</comment>
<feature type="transmembrane region" description="Helical" evidence="16">
    <location>
        <begin position="23"/>
        <end position="42"/>
    </location>
</feature>
<evidence type="ECO:0000256" key="3">
    <source>
        <dbReference type="ARBA" id="ARBA00004496"/>
    </source>
</evidence>
<dbReference type="InterPro" id="IPR004358">
    <property type="entry name" value="Sig_transdc_His_kin-like_C"/>
</dbReference>
<dbReference type="Pfam" id="PF07730">
    <property type="entry name" value="HisKA_3"/>
    <property type="match status" value="1"/>
</dbReference>
<feature type="transmembrane region" description="Helical" evidence="16">
    <location>
        <begin position="154"/>
        <end position="174"/>
    </location>
</feature>
<feature type="transmembrane region" description="Helical" evidence="16">
    <location>
        <begin position="91"/>
        <end position="115"/>
    </location>
</feature>
<evidence type="ECO:0000256" key="1">
    <source>
        <dbReference type="ARBA" id="ARBA00000085"/>
    </source>
</evidence>
<comment type="function">
    <text evidence="14">Member of the two-component regulatory system NreB/NreC involved in the control of dissimilatory nitrate/nitrite reduction in response to oxygen. NreB functions as a direct oxygen sensor histidine kinase which is autophosphorylated, in the absence of oxygen, probably at the conserved histidine residue, and transfers its phosphate group probably to a conserved aspartate residue of NreC. NreB/NreC activates the expression of the nitrate (narGHJI) and nitrite (nir) reductase operons, as well as the putative nitrate transporter gene narT.</text>
</comment>
<feature type="transmembrane region" description="Helical" evidence="16">
    <location>
        <begin position="127"/>
        <end position="147"/>
    </location>
</feature>
<keyword evidence="16" id="KW-0472">Membrane</keyword>
<comment type="cofactor">
    <cofactor evidence="2">
        <name>[4Fe-4S] cluster</name>
        <dbReference type="ChEBI" id="CHEBI:49883"/>
    </cofactor>
</comment>
<dbReference type="InterPro" id="IPR050482">
    <property type="entry name" value="Sensor_HK_TwoCompSys"/>
</dbReference>
<name>A0ABW4Q668_9MICC</name>
<evidence type="ECO:0000256" key="14">
    <source>
        <dbReference type="ARBA" id="ARBA00024827"/>
    </source>
</evidence>
<evidence type="ECO:0000256" key="10">
    <source>
        <dbReference type="ARBA" id="ARBA00022777"/>
    </source>
</evidence>
<dbReference type="CDD" id="cd16917">
    <property type="entry name" value="HATPase_UhpB-NarQ-NarX-like"/>
    <property type="match status" value="1"/>
</dbReference>
<dbReference type="Gene3D" id="1.20.5.1930">
    <property type="match status" value="1"/>
</dbReference>
<dbReference type="EC" id="2.7.13.3" evidence="4"/>
<comment type="catalytic activity">
    <reaction evidence="1">
        <text>ATP + protein L-histidine = ADP + protein N-phospho-L-histidine.</text>
        <dbReference type="EC" id="2.7.13.3"/>
    </reaction>
</comment>
<keyword evidence="19" id="KW-1185">Reference proteome</keyword>
<keyword evidence="8" id="KW-0808">Transferase</keyword>
<dbReference type="InterPro" id="IPR005467">
    <property type="entry name" value="His_kinase_dom"/>
</dbReference>
<evidence type="ECO:0000256" key="15">
    <source>
        <dbReference type="ARBA" id="ARBA00030800"/>
    </source>
</evidence>
<reference evidence="19" key="1">
    <citation type="journal article" date="2019" name="Int. J. Syst. Evol. Microbiol.">
        <title>The Global Catalogue of Microorganisms (GCM) 10K type strain sequencing project: providing services to taxonomists for standard genome sequencing and annotation.</title>
        <authorList>
            <consortium name="The Broad Institute Genomics Platform"/>
            <consortium name="The Broad Institute Genome Sequencing Center for Infectious Disease"/>
            <person name="Wu L."/>
            <person name="Ma J."/>
        </authorList>
    </citation>
    <scope>NUCLEOTIDE SEQUENCE [LARGE SCALE GENOMIC DNA]</scope>
    <source>
        <strain evidence="19">JCM 11496</strain>
    </source>
</reference>
<evidence type="ECO:0000256" key="5">
    <source>
        <dbReference type="ARBA" id="ARBA00017322"/>
    </source>
</evidence>
<dbReference type="Pfam" id="PF02518">
    <property type="entry name" value="HATPase_c"/>
    <property type="match status" value="1"/>
</dbReference>
<keyword evidence="12" id="KW-0902">Two-component regulatory system</keyword>
<dbReference type="GO" id="GO:0016301">
    <property type="term" value="F:kinase activity"/>
    <property type="evidence" value="ECO:0007669"/>
    <property type="project" value="UniProtKB-KW"/>
</dbReference>
<evidence type="ECO:0000256" key="7">
    <source>
        <dbReference type="ARBA" id="ARBA00022490"/>
    </source>
</evidence>
<sequence length="430" mass="45930">MTVPATPVPESATGAAVLKVLRVSLHLGFATLLVVGTVSTVATPQRATSWLVIMISALLGALYLAGTLVEKRVADGQVPPWRLEPRRNSKIWLASVTLLWLVLLVLSADFSWLAFPLFFLHLHLLPTRHAIVAVLLMTGAVSAAQWNHSGELHAAMIIGPGLGAVFAVVMAMVYESLYSEGVNQRRALDELRNTRAALARTQHESGVLAERERLAREIHDTLAQGLSSIVLISRAAEASLDAGSKALTKERIRTIQVTAAENLDEARRFVSGLRSNNAHADSLVTRLRRICATAERQAAAHGSTLRCRFELDGGPVQLPPPYEVALLRAAQSTLSNVDQHAHASTAVVTLGFLGPDVTLDVYDNGTGFDALATLSDPTPRSDGTGFGLQSVRERVTSMGGVVDIESTVGEGTVVAIRLPLAPIDSAQSHV</sequence>
<keyword evidence="13" id="KW-0411">Iron-sulfur</keyword>
<dbReference type="PIRSF" id="PIRSF037434">
    <property type="entry name" value="STHK_ChrS"/>
    <property type="match status" value="1"/>
</dbReference>
<dbReference type="InterPro" id="IPR003594">
    <property type="entry name" value="HATPase_dom"/>
</dbReference>
<dbReference type="RefSeq" id="WP_343880388.1">
    <property type="nucleotide sequence ID" value="NZ_BAAAIJ010000047.1"/>
</dbReference>
<dbReference type="Proteomes" id="UP001597307">
    <property type="component" value="Unassembled WGS sequence"/>
</dbReference>
<evidence type="ECO:0000256" key="16">
    <source>
        <dbReference type="SAM" id="Phobius"/>
    </source>
</evidence>
<dbReference type="InterPro" id="IPR017205">
    <property type="entry name" value="Sig_transdc_His_kinase_ChrS"/>
</dbReference>
<keyword evidence="9" id="KW-0479">Metal-binding</keyword>
<keyword evidence="10 18" id="KW-0418">Kinase</keyword>
<evidence type="ECO:0000313" key="19">
    <source>
        <dbReference type="Proteomes" id="UP001597307"/>
    </source>
</evidence>
<dbReference type="Gene3D" id="3.30.565.10">
    <property type="entry name" value="Histidine kinase-like ATPase, C-terminal domain"/>
    <property type="match status" value="1"/>
</dbReference>
<evidence type="ECO:0000256" key="4">
    <source>
        <dbReference type="ARBA" id="ARBA00012438"/>
    </source>
</evidence>
<dbReference type="PANTHER" id="PTHR24421">
    <property type="entry name" value="NITRATE/NITRITE SENSOR PROTEIN NARX-RELATED"/>
    <property type="match status" value="1"/>
</dbReference>
<evidence type="ECO:0000259" key="17">
    <source>
        <dbReference type="PROSITE" id="PS50109"/>
    </source>
</evidence>
<evidence type="ECO:0000256" key="9">
    <source>
        <dbReference type="ARBA" id="ARBA00022723"/>
    </source>
</evidence>
<gene>
    <name evidence="18" type="ORF">ACFSFX_05170</name>
</gene>
<organism evidence="18 19">
    <name type="scientific">Arthrobacter flavus</name>
    <dbReference type="NCBI Taxonomy" id="95172"/>
    <lineage>
        <taxon>Bacteria</taxon>
        <taxon>Bacillati</taxon>
        <taxon>Actinomycetota</taxon>
        <taxon>Actinomycetes</taxon>
        <taxon>Micrococcales</taxon>
        <taxon>Micrococcaceae</taxon>
        <taxon>Arthrobacter</taxon>
    </lineage>
</organism>
<feature type="transmembrane region" description="Helical" evidence="16">
    <location>
        <begin position="48"/>
        <end position="70"/>
    </location>
</feature>
<dbReference type="InterPro" id="IPR011712">
    <property type="entry name" value="Sig_transdc_His_kin_sub3_dim/P"/>
</dbReference>
<protein>
    <recommendedName>
        <fullName evidence="5">Oxygen sensor histidine kinase NreB</fullName>
        <ecNumber evidence="4">2.7.13.3</ecNumber>
    </recommendedName>
    <alternativeName>
        <fullName evidence="15">Nitrogen regulation protein B</fullName>
    </alternativeName>
</protein>
<keyword evidence="16" id="KW-1133">Transmembrane helix</keyword>
<keyword evidence="7" id="KW-0963">Cytoplasm</keyword>
<evidence type="ECO:0000256" key="6">
    <source>
        <dbReference type="ARBA" id="ARBA00022485"/>
    </source>
</evidence>
<dbReference type="PANTHER" id="PTHR24421:SF62">
    <property type="entry name" value="SENSORY TRANSDUCTION HISTIDINE KINASE"/>
    <property type="match status" value="1"/>
</dbReference>
<accession>A0ABW4Q668</accession>
<dbReference type="PRINTS" id="PR00344">
    <property type="entry name" value="BCTRLSENSOR"/>
</dbReference>